<dbReference type="GO" id="GO:0008236">
    <property type="term" value="F:serine-type peptidase activity"/>
    <property type="evidence" value="ECO:0007669"/>
    <property type="project" value="InterPro"/>
</dbReference>
<dbReference type="SUPFAM" id="SSF82171">
    <property type="entry name" value="DPP6 N-terminal domain-like"/>
    <property type="match status" value="1"/>
</dbReference>
<evidence type="ECO:0000259" key="3">
    <source>
        <dbReference type="Pfam" id="PF00930"/>
    </source>
</evidence>
<keyword evidence="1" id="KW-0732">Signal</keyword>
<evidence type="ECO:0000313" key="5">
    <source>
        <dbReference type="Proteomes" id="UP000270620"/>
    </source>
</evidence>
<dbReference type="InterPro" id="IPR011659">
    <property type="entry name" value="WD40"/>
</dbReference>
<dbReference type="AlphaFoldDB" id="A0A428K5G9"/>
<sequence>MKYLLFLSLSLFLSFSGFTQVKNTSTLAIDEIMKGEDFVGYLPTNISWSENSNDIYFSWNPDNDTIRSTYKVNTTTKAIEKMTFKDLKAKTNQGNFSSDFTMKVYAKSGDIFLMNTHNYSIKRITHTVEKESNPVFSGDNKSIVYKKSNNLYQWDINSGTTKQLTYFKTGKEPRDKKPSSQEEWLENDQLALFDILTEREHQKQAKQYRREQSALKQLEPTYIGKWRIGNLTISPSLKYVVYKLYKTPNRKNTIVPDFVTKDGYTKDLNARSKVGSKQYNYQTWILNLNTNKTYQVKTNEIEGIKNKPDFLKDYLENSEEYSNTYDEPRPVNFGNPLFSKDDKTLINITSQDYKDRWIMTINLEDGSLNLVDHQHDDAWIGGPGIGWFSRPEMGWLNQETVWYKSEKTGYAHLYTTNVTSGKTSALTKGQFEIQTATLSKDKSTFYITSNKVSPHETHFYHLSVNGGKLHQITTKKGGHEVTISPDETKLAIRYSYKNKPWELYVMDNTPKAPMTQLTNSTSEDFESYSWKDPEIISFKARDGAKVPATLFKPNPEKSNGAAIIFVHGAGYLQNVHQWWSSYYREYMFHNLLADNGYTVLNIDFRASKGYGRDWRTAIYRHMGGKDLTDQIDGAKYLVEHHNISKDKLGIYGGSYGGFITLMAMFKTPDTFKSGAALRSVTDWAHYNHGYTANILNTPVEDPKAYKRSSPIYFADGLKGHLLMLHGMVDTNVQFQDVVRLSQRLIELKKDRWELAVFPMEGHGFIESSSWSDEYRRIFKLFQETLNN</sequence>
<dbReference type="InterPro" id="IPR050278">
    <property type="entry name" value="Serine_Prot_S9B/DPPIV"/>
</dbReference>
<gene>
    <name evidence="4" type="ORF">EJA19_01925</name>
</gene>
<accession>A0A428K5G9</accession>
<dbReference type="Proteomes" id="UP000270620">
    <property type="component" value="Unassembled WGS sequence"/>
</dbReference>
<dbReference type="Gene3D" id="2.140.10.30">
    <property type="entry name" value="Dipeptidylpeptidase IV, N-terminal domain"/>
    <property type="match status" value="2"/>
</dbReference>
<evidence type="ECO:0000259" key="2">
    <source>
        <dbReference type="Pfam" id="PF00326"/>
    </source>
</evidence>
<dbReference type="EMBL" id="RWBG01000001">
    <property type="protein sequence ID" value="RSK41657.1"/>
    <property type="molecule type" value="Genomic_DNA"/>
</dbReference>
<dbReference type="InterPro" id="IPR002469">
    <property type="entry name" value="Peptidase_S9B_N"/>
</dbReference>
<dbReference type="InterPro" id="IPR029058">
    <property type="entry name" value="AB_hydrolase_fold"/>
</dbReference>
<reference evidence="4 5" key="1">
    <citation type="submission" date="2018-12" db="EMBL/GenBank/DDBJ databases">
        <title>Mangrovimonas spongiae sp. nov., a novel member of the genus Mangrovimonas isolated from marine sponge.</title>
        <authorList>
            <person name="Zhuang L."/>
            <person name="Luo L."/>
        </authorList>
    </citation>
    <scope>NUCLEOTIDE SEQUENCE [LARGE SCALE GENOMIC DNA]</scope>
    <source>
        <strain evidence="4 5">HN-E26</strain>
    </source>
</reference>
<dbReference type="GO" id="GO:0006508">
    <property type="term" value="P:proteolysis"/>
    <property type="evidence" value="ECO:0007669"/>
    <property type="project" value="InterPro"/>
</dbReference>
<dbReference type="RefSeq" id="WP_125466650.1">
    <property type="nucleotide sequence ID" value="NZ_RWBG01000001.1"/>
</dbReference>
<dbReference type="Pfam" id="PF00326">
    <property type="entry name" value="Peptidase_S9"/>
    <property type="match status" value="1"/>
</dbReference>
<dbReference type="Gene3D" id="3.40.50.1820">
    <property type="entry name" value="alpha/beta hydrolase"/>
    <property type="match status" value="1"/>
</dbReference>
<name>A0A428K5G9_9FLAO</name>
<evidence type="ECO:0000313" key="4">
    <source>
        <dbReference type="EMBL" id="RSK41657.1"/>
    </source>
</evidence>
<dbReference type="Pfam" id="PF00930">
    <property type="entry name" value="DPPIV_N"/>
    <property type="match status" value="1"/>
</dbReference>
<dbReference type="SUPFAM" id="SSF53474">
    <property type="entry name" value="alpha/beta-Hydrolases"/>
    <property type="match status" value="1"/>
</dbReference>
<feature type="signal peptide" evidence="1">
    <location>
        <begin position="1"/>
        <end position="19"/>
    </location>
</feature>
<dbReference type="PANTHER" id="PTHR11731">
    <property type="entry name" value="PROTEASE FAMILY S9B,C DIPEPTIDYL-PEPTIDASE IV-RELATED"/>
    <property type="match status" value="1"/>
</dbReference>
<dbReference type="InterPro" id="IPR001375">
    <property type="entry name" value="Peptidase_S9_cat"/>
</dbReference>
<dbReference type="PANTHER" id="PTHR11731:SF193">
    <property type="entry name" value="DIPEPTIDYL PEPTIDASE 9"/>
    <property type="match status" value="1"/>
</dbReference>
<comment type="caution">
    <text evidence="4">The sequence shown here is derived from an EMBL/GenBank/DDBJ whole genome shotgun (WGS) entry which is preliminary data.</text>
</comment>
<organism evidence="4 5">
    <name type="scientific">Mangrovimonas spongiae</name>
    <dbReference type="NCBI Taxonomy" id="2494697"/>
    <lineage>
        <taxon>Bacteria</taxon>
        <taxon>Pseudomonadati</taxon>
        <taxon>Bacteroidota</taxon>
        <taxon>Flavobacteriia</taxon>
        <taxon>Flavobacteriales</taxon>
        <taxon>Flavobacteriaceae</taxon>
        <taxon>Mangrovimonas</taxon>
    </lineage>
</organism>
<evidence type="ECO:0000256" key="1">
    <source>
        <dbReference type="SAM" id="SignalP"/>
    </source>
</evidence>
<keyword evidence="5" id="KW-1185">Reference proteome</keyword>
<dbReference type="Pfam" id="PF07676">
    <property type="entry name" value="PD40"/>
    <property type="match status" value="1"/>
</dbReference>
<proteinExistence type="predicted"/>
<dbReference type="OrthoDB" id="9812921at2"/>
<protein>
    <submittedName>
        <fullName evidence="4">S9 family peptidase</fullName>
    </submittedName>
</protein>
<feature type="chain" id="PRO_5018982554" evidence="1">
    <location>
        <begin position="20"/>
        <end position="787"/>
    </location>
</feature>
<feature type="domain" description="Dipeptidylpeptidase IV N-terminal" evidence="3">
    <location>
        <begin position="338"/>
        <end position="501"/>
    </location>
</feature>
<dbReference type="GO" id="GO:0008239">
    <property type="term" value="F:dipeptidyl-peptidase activity"/>
    <property type="evidence" value="ECO:0007669"/>
    <property type="project" value="TreeGrafter"/>
</dbReference>
<feature type="domain" description="Peptidase S9 prolyl oligopeptidase catalytic" evidence="2">
    <location>
        <begin position="590"/>
        <end position="786"/>
    </location>
</feature>